<feature type="region of interest" description="Disordered" evidence="1">
    <location>
        <begin position="832"/>
        <end position="888"/>
    </location>
</feature>
<evidence type="ECO:0000313" key="3">
    <source>
        <dbReference type="EMBL" id="KZS07399.1"/>
    </source>
</evidence>
<dbReference type="SUPFAM" id="SSF56672">
    <property type="entry name" value="DNA/RNA polymerases"/>
    <property type="match status" value="1"/>
</dbReference>
<name>A0A164Q3I9_9CRUS</name>
<dbReference type="GO" id="GO:0071897">
    <property type="term" value="P:DNA biosynthetic process"/>
    <property type="evidence" value="ECO:0007669"/>
    <property type="project" value="UniProtKB-ARBA"/>
</dbReference>
<dbReference type="OrthoDB" id="6382106at2759"/>
<reference evidence="3 4" key="1">
    <citation type="submission" date="2016-03" db="EMBL/GenBank/DDBJ databases">
        <title>EvidentialGene: Evidence-directed Construction of Genes on Genomes.</title>
        <authorList>
            <person name="Gilbert D.G."/>
            <person name="Choi J.-H."/>
            <person name="Mockaitis K."/>
            <person name="Colbourne J."/>
            <person name="Pfrender M."/>
        </authorList>
    </citation>
    <scope>NUCLEOTIDE SEQUENCE [LARGE SCALE GENOMIC DNA]</scope>
    <source>
        <strain evidence="3 4">Xinb3</strain>
        <tissue evidence="3">Complete organism</tissue>
    </source>
</reference>
<dbReference type="Pfam" id="PF00665">
    <property type="entry name" value="rve"/>
    <property type="match status" value="1"/>
</dbReference>
<dbReference type="Proteomes" id="UP000076858">
    <property type="component" value="Unassembled WGS sequence"/>
</dbReference>
<gene>
    <name evidence="3" type="ORF">APZ42_028945</name>
</gene>
<dbReference type="STRING" id="35525.A0A164Q3I9"/>
<dbReference type="PANTHER" id="PTHR37984">
    <property type="entry name" value="PROTEIN CBG26694"/>
    <property type="match status" value="1"/>
</dbReference>
<dbReference type="GO" id="GO:0042575">
    <property type="term" value="C:DNA polymerase complex"/>
    <property type="evidence" value="ECO:0007669"/>
    <property type="project" value="UniProtKB-ARBA"/>
</dbReference>
<keyword evidence="4" id="KW-1185">Reference proteome</keyword>
<dbReference type="GO" id="GO:0003676">
    <property type="term" value="F:nucleic acid binding"/>
    <property type="evidence" value="ECO:0007669"/>
    <property type="project" value="InterPro"/>
</dbReference>
<dbReference type="Gene3D" id="3.10.10.10">
    <property type="entry name" value="HIV Type 1 Reverse Transcriptase, subunit A, domain 1"/>
    <property type="match status" value="1"/>
</dbReference>
<organism evidence="3 4">
    <name type="scientific">Daphnia magna</name>
    <dbReference type="NCBI Taxonomy" id="35525"/>
    <lineage>
        <taxon>Eukaryota</taxon>
        <taxon>Metazoa</taxon>
        <taxon>Ecdysozoa</taxon>
        <taxon>Arthropoda</taxon>
        <taxon>Crustacea</taxon>
        <taxon>Branchiopoda</taxon>
        <taxon>Diplostraca</taxon>
        <taxon>Cladocera</taxon>
        <taxon>Anomopoda</taxon>
        <taxon>Daphniidae</taxon>
        <taxon>Daphnia</taxon>
    </lineage>
</organism>
<dbReference type="InterPro" id="IPR036397">
    <property type="entry name" value="RNaseH_sf"/>
</dbReference>
<evidence type="ECO:0000313" key="4">
    <source>
        <dbReference type="Proteomes" id="UP000076858"/>
    </source>
</evidence>
<comment type="caution">
    <text evidence="3">The sequence shown here is derived from an EMBL/GenBank/DDBJ whole genome shotgun (WGS) entry which is preliminary data.</text>
</comment>
<dbReference type="PANTHER" id="PTHR37984:SF5">
    <property type="entry name" value="PROTEIN NYNRIN-LIKE"/>
    <property type="match status" value="1"/>
</dbReference>
<dbReference type="InterPro" id="IPR050951">
    <property type="entry name" value="Retrovirus_Pol_polyprotein"/>
</dbReference>
<dbReference type="Gene3D" id="3.30.420.10">
    <property type="entry name" value="Ribonuclease H-like superfamily/Ribonuclease H"/>
    <property type="match status" value="1"/>
</dbReference>
<feature type="compositionally biased region" description="Low complexity" evidence="1">
    <location>
        <begin position="840"/>
        <end position="852"/>
    </location>
</feature>
<evidence type="ECO:0000256" key="1">
    <source>
        <dbReference type="SAM" id="MobiDB-lite"/>
    </source>
</evidence>
<dbReference type="InterPro" id="IPR043502">
    <property type="entry name" value="DNA/RNA_pol_sf"/>
</dbReference>
<dbReference type="AlphaFoldDB" id="A0A164Q3I9"/>
<dbReference type="InterPro" id="IPR001584">
    <property type="entry name" value="Integrase_cat-core"/>
</dbReference>
<evidence type="ECO:0000259" key="2">
    <source>
        <dbReference type="PROSITE" id="PS50994"/>
    </source>
</evidence>
<feature type="domain" description="Integrase catalytic" evidence="2">
    <location>
        <begin position="540"/>
        <end position="699"/>
    </location>
</feature>
<dbReference type="EMBL" id="LRGB01002485">
    <property type="protein sequence ID" value="KZS07399.1"/>
    <property type="molecule type" value="Genomic_DNA"/>
</dbReference>
<dbReference type="PROSITE" id="PS50994">
    <property type="entry name" value="INTEGRASE"/>
    <property type="match status" value="1"/>
</dbReference>
<sequence>MSSLSCNFARGRPHQGIARRLANPIYIAALTAQLPATFTDFLTRLRDLEQLGLSTVQNGPPVSSLTHTAPLLTRCPVVHALVARCTREVHHRDFVTSAIKTDILPMTAQQKMMWLPSNGNGALERLCFFFNRPGLPLIKVWNEKVGEVIALVDSGASVRAVRLSVVRKLLDPNRKTNKTKLRGVDNRVVLGEGLDNEGSKIWNGKGSRIVEAEGGKILKESKGKKVRLVNDVYIINEEVEEEKVSVCDEKEKRKVVDLVQVGVEREEEKYEEKEEFIIGNDLCDYVAVAEQSSLRRRGLMTVQVQTVRQTIPPNSLVFVKGILSCEVSGTGFVKFHCCSKPRKEWVIPSSAVKISNGVVYIAILNYAAVELKFRRRHFMCTLEVDENTELPNASETHKEVCATYLPENRGSELASRVKIGEELDPTEREKLLFARASAKIIADKVEEMLEDGVIEDSLSPWSSPVVLVRKVKSGEYRFCVDFRRLNASQIVCLNDLSSGSILVSPWLGRSVKVFVQSYLFCQKYKHAIGHVNFKLLPIEPPSSPSLPIGVDHLGPFKMTSTGYRHIIVAIDYLTKWIEVQPVPDTSSKFPSAFLKQNVLFRHGAPQRLITDQGMAFTSEQFSVWTKGWNINQSFATEEHPETNGMVERVNRTLTLAFCAFIITIHDDWDSHLSAAAFAINTARQATTEIAPFELVHGRPPFLFIVNLFPWPDEEKESHSQFLTRVADLRMAARVRILRKQRITKERDDRRRKVDTELLIGDLVLVRRKPHKKNLTKKWLPKVIGPFQVVKKVCPTTYSMEDFPALRKKNSHWWFNAHVCQIRRFHGRSDLEWDESEDESSSSSSSSSEVNSSESEDEPPETQPIVTPLAVTRAGRQRRQPVWMRHYHT</sequence>
<dbReference type="SUPFAM" id="SSF53098">
    <property type="entry name" value="Ribonuclease H-like"/>
    <property type="match status" value="1"/>
</dbReference>
<dbReference type="GO" id="GO:0015074">
    <property type="term" value="P:DNA integration"/>
    <property type="evidence" value="ECO:0007669"/>
    <property type="project" value="InterPro"/>
</dbReference>
<proteinExistence type="predicted"/>
<feature type="compositionally biased region" description="Basic residues" evidence="1">
    <location>
        <begin position="874"/>
        <end position="888"/>
    </location>
</feature>
<dbReference type="InterPro" id="IPR012337">
    <property type="entry name" value="RNaseH-like_sf"/>
</dbReference>
<accession>A0A164Q3I9</accession>
<protein>
    <recommendedName>
        <fullName evidence="2">Integrase catalytic domain-containing protein</fullName>
    </recommendedName>
</protein>